<evidence type="ECO:0000313" key="2">
    <source>
        <dbReference type="EMBL" id="RWR85704.1"/>
    </source>
</evidence>
<organism evidence="2 3">
    <name type="scientific">Cinnamomum micranthum f. kanehirae</name>
    <dbReference type="NCBI Taxonomy" id="337451"/>
    <lineage>
        <taxon>Eukaryota</taxon>
        <taxon>Viridiplantae</taxon>
        <taxon>Streptophyta</taxon>
        <taxon>Embryophyta</taxon>
        <taxon>Tracheophyta</taxon>
        <taxon>Spermatophyta</taxon>
        <taxon>Magnoliopsida</taxon>
        <taxon>Magnoliidae</taxon>
        <taxon>Laurales</taxon>
        <taxon>Lauraceae</taxon>
        <taxon>Cinnamomum</taxon>
    </lineage>
</organism>
<feature type="region of interest" description="Disordered" evidence="1">
    <location>
        <begin position="16"/>
        <end position="39"/>
    </location>
</feature>
<feature type="compositionally biased region" description="Polar residues" evidence="1">
    <location>
        <begin position="29"/>
        <end position="39"/>
    </location>
</feature>
<gene>
    <name evidence="2" type="ORF">CKAN_01457600</name>
</gene>
<sequence length="124" mass="13677">MGQLWLQKEASTTITGMGSDRVGRRDGPRTTSASGVATTDHGQSCYCLRRLMRKLKRHSKMLCSGTRPTTFHCHYDPLSYARNFDRSGYDGAFGDDSDRFYTFSSRFAAAPSTATPVAVLATSH</sequence>
<keyword evidence="3" id="KW-1185">Reference proteome</keyword>
<proteinExistence type="predicted"/>
<evidence type="ECO:0000313" key="3">
    <source>
        <dbReference type="Proteomes" id="UP000283530"/>
    </source>
</evidence>
<comment type="caution">
    <text evidence="2">The sequence shown here is derived from an EMBL/GenBank/DDBJ whole genome shotgun (WGS) entry which is preliminary data.</text>
</comment>
<dbReference type="Proteomes" id="UP000283530">
    <property type="component" value="Unassembled WGS sequence"/>
</dbReference>
<name>A0A3S3N010_9MAGN</name>
<dbReference type="AlphaFoldDB" id="A0A3S3N010"/>
<accession>A0A3S3N010</accession>
<dbReference type="EMBL" id="QPKB01000005">
    <property type="protein sequence ID" value="RWR85704.1"/>
    <property type="molecule type" value="Genomic_DNA"/>
</dbReference>
<dbReference type="OrthoDB" id="1091833at2759"/>
<dbReference type="PANTHER" id="PTHR33168">
    <property type="entry name" value="STRESS INDUCED PROTEIN-RELATED"/>
    <property type="match status" value="1"/>
</dbReference>
<protein>
    <submittedName>
        <fullName evidence="2">Uncharacterized protein</fullName>
    </submittedName>
</protein>
<reference evidence="2 3" key="1">
    <citation type="journal article" date="2019" name="Nat. Plants">
        <title>Stout camphor tree genome fills gaps in understanding of flowering plant genome evolution.</title>
        <authorList>
            <person name="Chaw S.M."/>
            <person name="Liu Y.C."/>
            <person name="Wu Y.W."/>
            <person name="Wang H.Y."/>
            <person name="Lin C.I."/>
            <person name="Wu C.S."/>
            <person name="Ke H.M."/>
            <person name="Chang L.Y."/>
            <person name="Hsu C.Y."/>
            <person name="Yang H.T."/>
            <person name="Sudianto E."/>
            <person name="Hsu M.H."/>
            <person name="Wu K.P."/>
            <person name="Wang L.N."/>
            <person name="Leebens-Mack J.H."/>
            <person name="Tsai I.J."/>
        </authorList>
    </citation>
    <scope>NUCLEOTIDE SEQUENCE [LARGE SCALE GENOMIC DNA]</scope>
    <source>
        <strain evidence="3">cv. Chaw 1501</strain>
        <tissue evidence="2">Young leaves</tissue>
    </source>
</reference>
<evidence type="ECO:0000256" key="1">
    <source>
        <dbReference type="SAM" id="MobiDB-lite"/>
    </source>
</evidence>